<protein>
    <submittedName>
        <fullName evidence="1">Uncharacterized protein</fullName>
    </submittedName>
</protein>
<sequence length="144" mass="15012">MYDYKSPLETMYQPRPKPASGKATAIKVAAAFGALALAGIAGVAIVSRCGYALRHHDPVHAGHGEPVQLREQLPAILRRENSDESIPGLQPYDYSVPVDSTGSVVSGGAAARATGDDTSSLGFPTIPSPATPTPQRPTPLSPRP</sequence>
<organism evidence="1 2">
    <name type="scientific">Lecanicillium saksenae</name>
    <dbReference type="NCBI Taxonomy" id="468837"/>
    <lineage>
        <taxon>Eukaryota</taxon>
        <taxon>Fungi</taxon>
        <taxon>Dikarya</taxon>
        <taxon>Ascomycota</taxon>
        <taxon>Pezizomycotina</taxon>
        <taxon>Sordariomycetes</taxon>
        <taxon>Hypocreomycetidae</taxon>
        <taxon>Hypocreales</taxon>
        <taxon>Cordycipitaceae</taxon>
        <taxon>Lecanicillium</taxon>
    </lineage>
</organism>
<dbReference type="EMBL" id="JANAKD010001355">
    <property type="protein sequence ID" value="KAJ3480328.1"/>
    <property type="molecule type" value="Genomic_DNA"/>
</dbReference>
<evidence type="ECO:0000313" key="2">
    <source>
        <dbReference type="Proteomes" id="UP001148737"/>
    </source>
</evidence>
<proteinExistence type="predicted"/>
<keyword evidence="2" id="KW-1185">Reference proteome</keyword>
<reference evidence="1" key="1">
    <citation type="submission" date="2022-07" db="EMBL/GenBank/DDBJ databases">
        <title>Genome Sequence of Lecanicillium saksenae.</title>
        <authorList>
            <person name="Buettner E."/>
        </authorList>
    </citation>
    <scope>NUCLEOTIDE SEQUENCE</scope>
    <source>
        <strain evidence="1">VT-O1</strain>
    </source>
</reference>
<evidence type="ECO:0000313" key="1">
    <source>
        <dbReference type="EMBL" id="KAJ3480328.1"/>
    </source>
</evidence>
<comment type="caution">
    <text evidence="1">The sequence shown here is derived from an EMBL/GenBank/DDBJ whole genome shotgun (WGS) entry which is preliminary data.</text>
</comment>
<gene>
    <name evidence="1" type="ORF">NLG97_g8096</name>
</gene>
<dbReference type="Proteomes" id="UP001148737">
    <property type="component" value="Unassembled WGS sequence"/>
</dbReference>
<accession>A0ACC1QK00</accession>
<name>A0ACC1QK00_9HYPO</name>